<evidence type="ECO:0000313" key="2">
    <source>
        <dbReference type="Proteomes" id="UP001470230"/>
    </source>
</evidence>
<name>A0ABR2KW83_9EUKA</name>
<proteinExistence type="predicted"/>
<sequence>MYEKHHNGRSPGYLSDVETFIFQKIIHNRGLDMDCIKTIEAVQIAFNCREFRFTRATELSEIMTRQCSPSKSIQTVMTRQSFFQIEQLCN</sequence>
<gene>
    <name evidence="1" type="ORF">M9Y10_023810</name>
</gene>
<dbReference type="Proteomes" id="UP001470230">
    <property type="component" value="Unassembled WGS sequence"/>
</dbReference>
<dbReference type="EMBL" id="JAPFFF010000003">
    <property type="protein sequence ID" value="KAK8895349.1"/>
    <property type="molecule type" value="Genomic_DNA"/>
</dbReference>
<comment type="caution">
    <text evidence="1">The sequence shown here is derived from an EMBL/GenBank/DDBJ whole genome shotgun (WGS) entry which is preliminary data.</text>
</comment>
<protein>
    <submittedName>
        <fullName evidence="1">Uncharacterized protein</fullName>
    </submittedName>
</protein>
<reference evidence="1 2" key="1">
    <citation type="submission" date="2024-04" db="EMBL/GenBank/DDBJ databases">
        <title>Tritrichomonas musculus Genome.</title>
        <authorList>
            <person name="Alves-Ferreira E."/>
            <person name="Grigg M."/>
            <person name="Lorenzi H."/>
            <person name="Galac M."/>
        </authorList>
    </citation>
    <scope>NUCLEOTIDE SEQUENCE [LARGE SCALE GENOMIC DNA]</scope>
    <source>
        <strain evidence="1 2">EAF2021</strain>
    </source>
</reference>
<organism evidence="1 2">
    <name type="scientific">Tritrichomonas musculus</name>
    <dbReference type="NCBI Taxonomy" id="1915356"/>
    <lineage>
        <taxon>Eukaryota</taxon>
        <taxon>Metamonada</taxon>
        <taxon>Parabasalia</taxon>
        <taxon>Tritrichomonadida</taxon>
        <taxon>Tritrichomonadidae</taxon>
        <taxon>Tritrichomonas</taxon>
    </lineage>
</organism>
<evidence type="ECO:0000313" key="1">
    <source>
        <dbReference type="EMBL" id="KAK8895349.1"/>
    </source>
</evidence>
<accession>A0ABR2KW83</accession>
<keyword evidence="2" id="KW-1185">Reference proteome</keyword>